<reference evidence="1" key="1">
    <citation type="submission" date="2019-08" db="EMBL/GenBank/DDBJ databases">
        <title>The improved chromosome-level genome for the pearl oyster Pinctada fucata martensii using PacBio sequencing and Hi-C.</title>
        <authorList>
            <person name="Zheng Z."/>
        </authorList>
    </citation>
    <scope>NUCLEOTIDE SEQUENCE</scope>
    <source>
        <strain evidence="1">ZZ-2019</strain>
        <tissue evidence="1">Adductor muscle</tissue>
    </source>
</reference>
<sequence length="240" mass="28255">MSKPNIQKVLAQLKPDFEEKRQISTPVLLSDSKGSCLKREVSTDLESEIKFWCKGGQKTHDAVQWLRQNIRHKVRHYGKLQLYVWLGTCDLTIKSGKFTSIRSTNNDTVDYLVSKYQEIISIVNEYRDISVTFLEIPSYSISKWNKSRCHQNPENFREDDRLLESQVELLNEHIRSLNLTTRSPKFSLDLRRNRRVNKGKKTIYYFNYELYKDGVHPCSSLAKLWLRRLTLLIAKDCYST</sequence>
<dbReference type="EMBL" id="VSWD01000006">
    <property type="protein sequence ID" value="KAK3100531.1"/>
    <property type="molecule type" value="Genomic_DNA"/>
</dbReference>
<gene>
    <name evidence="3" type="ORF">FSP39_000532</name>
    <name evidence="2" type="ORF">FSP39_021425</name>
    <name evidence="1" type="ORF">FSP39_021760</name>
</gene>
<dbReference type="EMBL" id="VSWD01000004">
    <property type="protein sequence ID" value="KAK3104378.1"/>
    <property type="molecule type" value="Genomic_DNA"/>
</dbReference>
<name>A0AA88Y7X9_PINIB</name>
<evidence type="ECO:0000313" key="3">
    <source>
        <dbReference type="EMBL" id="KAK3104378.1"/>
    </source>
</evidence>
<accession>A0AA88Y7X9</accession>
<comment type="caution">
    <text evidence="1">The sequence shown here is derived from an EMBL/GenBank/DDBJ whole genome shotgun (WGS) entry which is preliminary data.</text>
</comment>
<protein>
    <submittedName>
        <fullName evidence="1">Uncharacterized protein</fullName>
    </submittedName>
</protein>
<proteinExistence type="predicted"/>
<evidence type="ECO:0000313" key="2">
    <source>
        <dbReference type="EMBL" id="KAK3100531.1"/>
    </source>
</evidence>
<dbReference type="Proteomes" id="UP001186944">
    <property type="component" value="Unassembled WGS sequence"/>
</dbReference>
<organism evidence="1 4">
    <name type="scientific">Pinctada imbricata</name>
    <name type="common">Atlantic pearl-oyster</name>
    <name type="synonym">Pinctada martensii</name>
    <dbReference type="NCBI Taxonomy" id="66713"/>
    <lineage>
        <taxon>Eukaryota</taxon>
        <taxon>Metazoa</taxon>
        <taxon>Spiralia</taxon>
        <taxon>Lophotrochozoa</taxon>
        <taxon>Mollusca</taxon>
        <taxon>Bivalvia</taxon>
        <taxon>Autobranchia</taxon>
        <taxon>Pteriomorphia</taxon>
        <taxon>Pterioida</taxon>
        <taxon>Pterioidea</taxon>
        <taxon>Pteriidae</taxon>
        <taxon>Pinctada</taxon>
    </lineage>
</organism>
<evidence type="ECO:0000313" key="4">
    <source>
        <dbReference type="Proteomes" id="UP001186944"/>
    </source>
</evidence>
<dbReference type="InterPro" id="IPR036514">
    <property type="entry name" value="SGNH_hydro_sf"/>
</dbReference>
<dbReference type="Gene3D" id="3.40.50.1110">
    <property type="entry name" value="SGNH hydrolase"/>
    <property type="match status" value="1"/>
</dbReference>
<evidence type="ECO:0000313" key="1">
    <source>
        <dbReference type="EMBL" id="KAK3093918.1"/>
    </source>
</evidence>
<keyword evidence="4" id="KW-1185">Reference proteome</keyword>
<dbReference type="AlphaFoldDB" id="A0AA88Y7X9"/>
<dbReference type="EMBL" id="VSWD01000009">
    <property type="protein sequence ID" value="KAK3093918.1"/>
    <property type="molecule type" value="Genomic_DNA"/>
</dbReference>